<feature type="compositionally biased region" description="Polar residues" evidence="1">
    <location>
        <begin position="149"/>
        <end position="160"/>
    </location>
</feature>
<feature type="region of interest" description="Disordered" evidence="1">
    <location>
        <begin position="142"/>
        <end position="170"/>
    </location>
</feature>
<keyword evidence="2" id="KW-0732">Signal</keyword>
<evidence type="ECO:0000313" key="3">
    <source>
        <dbReference type="EMBL" id="RMC06280.1"/>
    </source>
</evidence>
<gene>
    <name evidence="3" type="ORF">DUI87_15711</name>
</gene>
<evidence type="ECO:0000313" key="4">
    <source>
        <dbReference type="Proteomes" id="UP000269221"/>
    </source>
</evidence>
<proteinExistence type="predicted"/>
<keyword evidence="4" id="KW-1185">Reference proteome</keyword>
<accession>A0A3M0K5F1</accession>
<feature type="signal peptide" evidence="2">
    <location>
        <begin position="1"/>
        <end position="23"/>
    </location>
</feature>
<reference evidence="3 4" key="1">
    <citation type="submission" date="2018-07" db="EMBL/GenBank/DDBJ databases">
        <title>A high quality draft genome assembly of the barn swallow (H. rustica rustica).</title>
        <authorList>
            <person name="Formenti G."/>
            <person name="Chiara M."/>
            <person name="Poveda L."/>
            <person name="Francoijs K.-J."/>
            <person name="Bonisoli-Alquati A."/>
            <person name="Canova L."/>
            <person name="Gianfranceschi L."/>
            <person name="Horner D.S."/>
            <person name="Saino N."/>
        </authorList>
    </citation>
    <scope>NUCLEOTIDE SEQUENCE [LARGE SCALE GENOMIC DNA]</scope>
    <source>
        <strain evidence="3">Chelidonia</strain>
        <tissue evidence="3">Blood</tissue>
    </source>
</reference>
<evidence type="ECO:0000256" key="2">
    <source>
        <dbReference type="SAM" id="SignalP"/>
    </source>
</evidence>
<evidence type="ECO:0000256" key="1">
    <source>
        <dbReference type="SAM" id="MobiDB-lite"/>
    </source>
</evidence>
<feature type="chain" id="PRO_5018012454" evidence="2">
    <location>
        <begin position="24"/>
        <end position="216"/>
    </location>
</feature>
<name>A0A3M0K5F1_HIRRU</name>
<dbReference type="OrthoDB" id="9211624at2759"/>
<dbReference type="AlphaFoldDB" id="A0A3M0K5F1"/>
<protein>
    <submittedName>
        <fullName evidence="3">Uncharacterized protein</fullName>
    </submittedName>
</protein>
<sequence length="216" mass="24566">MAGKITKFLLVLAILQYALRADAQAVKTTAEVLTQHEGQRSQTTWLAMAGSITKVLMAAGIFQYTLSVDLPAVKVTEELLRQHEEQHSQEMTKLQKMEQRMQEQSRPTQEAMLCSVCQEWWFWSCVKIILTLFGIYWLPSQKRDGSGSGSQKKTPCSAQEQMEEDKPLDKGPEYGLVIIFMDVIPESRHTSSSCTIVQVKMQIQRNSTPVKFYQSE</sequence>
<dbReference type="Proteomes" id="UP000269221">
    <property type="component" value="Unassembled WGS sequence"/>
</dbReference>
<dbReference type="EMBL" id="QRBI01000120">
    <property type="protein sequence ID" value="RMC06280.1"/>
    <property type="molecule type" value="Genomic_DNA"/>
</dbReference>
<comment type="caution">
    <text evidence="3">The sequence shown here is derived from an EMBL/GenBank/DDBJ whole genome shotgun (WGS) entry which is preliminary data.</text>
</comment>
<organism evidence="3 4">
    <name type="scientific">Hirundo rustica rustica</name>
    <dbReference type="NCBI Taxonomy" id="333673"/>
    <lineage>
        <taxon>Eukaryota</taxon>
        <taxon>Metazoa</taxon>
        <taxon>Chordata</taxon>
        <taxon>Craniata</taxon>
        <taxon>Vertebrata</taxon>
        <taxon>Euteleostomi</taxon>
        <taxon>Archelosauria</taxon>
        <taxon>Archosauria</taxon>
        <taxon>Dinosauria</taxon>
        <taxon>Saurischia</taxon>
        <taxon>Theropoda</taxon>
        <taxon>Coelurosauria</taxon>
        <taxon>Aves</taxon>
        <taxon>Neognathae</taxon>
        <taxon>Neoaves</taxon>
        <taxon>Telluraves</taxon>
        <taxon>Australaves</taxon>
        <taxon>Passeriformes</taxon>
        <taxon>Sylvioidea</taxon>
        <taxon>Hirundinidae</taxon>
        <taxon>Hirundo</taxon>
    </lineage>
</organism>